<sequence>MNKIVLLIKIDLLNKKFADYARDATPTAKSHFLNADINYKILPSVVPHQPKHQRRNSPQAMATLAVTPVTKSKSCTNGERSPQAMSHQRRNFTTRNDDNDGEKFTTNQRRNPPPTTATSTAKSKSVINDTERLCERQFTTCEGSTKLQQHKPNRSNNPYLERRIKKKR</sequence>
<feature type="compositionally biased region" description="Low complexity" evidence="1">
    <location>
        <begin position="105"/>
        <end position="125"/>
    </location>
</feature>
<organism evidence="2 3">
    <name type="scientific">Gigaspora rosea</name>
    <dbReference type="NCBI Taxonomy" id="44941"/>
    <lineage>
        <taxon>Eukaryota</taxon>
        <taxon>Fungi</taxon>
        <taxon>Fungi incertae sedis</taxon>
        <taxon>Mucoromycota</taxon>
        <taxon>Glomeromycotina</taxon>
        <taxon>Glomeromycetes</taxon>
        <taxon>Diversisporales</taxon>
        <taxon>Gigasporaceae</taxon>
        <taxon>Gigaspora</taxon>
    </lineage>
</organism>
<dbReference type="Proteomes" id="UP000266673">
    <property type="component" value="Unassembled WGS sequence"/>
</dbReference>
<dbReference type="AlphaFoldDB" id="A0A397UBC6"/>
<evidence type="ECO:0000313" key="3">
    <source>
        <dbReference type="Proteomes" id="UP000266673"/>
    </source>
</evidence>
<evidence type="ECO:0000256" key="1">
    <source>
        <dbReference type="SAM" id="MobiDB-lite"/>
    </source>
</evidence>
<accession>A0A397UBC6</accession>
<proteinExistence type="predicted"/>
<feature type="region of interest" description="Disordered" evidence="1">
    <location>
        <begin position="67"/>
        <end position="128"/>
    </location>
</feature>
<keyword evidence="3" id="KW-1185">Reference proteome</keyword>
<comment type="caution">
    <text evidence="2">The sequence shown here is derived from an EMBL/GenBank/DDBJ whole genome shotgun (WGS) entry which is preliminary data.</text>
</comment>
<gene>
    <name evidence="2" type="ORF">C2G38_2253432</name>
</gene>
<dbReference type="EMBL" id="QKWP01001873">
    <property type="protein sequence ID" value="RIB06069.1"/>
    <property type="molecule type" value="Genomic_DNA"/>
</dbReference>
<evidence type="ECO:0000313" key="2">
    <source>
        <dbReference type="EMBL" id="RIB06069.1"/>
    </source>
</evidence>
<reference evidence="2 3" key="1">
    <citation type="submission" date="2018-06" db="EMBL/GenBank/DDBJ databases">
        <title>Comparative genomics reveals the genomic features of Rhizophagus irregularis, R. cerebriforme, R. diaphanum and Gigaspora rosea, and their symbiotic lifestyle signature.</title>
        <authorList>
            <person name="Morin E."/>
            <person name="San Clemente H."/>
            <person name="Chen E.C.H."/>
            <person name="De La Providencia I."/>
            <person name="Hainaut M."/>
            <person name="Kuo A."/>
            <person name="Kohler A."/>
            <person name="Murat C."/>
            <person name="Tang N."/>
            <person name="Roy S."/>
            <person name="Loubradou J."/>
            <person name="Henrissat B."/>
            <person name="Grigoriev I.V."/>
            <person name="Corradi N."/>
            <person name="Roux C."/>
            <person name="Martin F.M."/>
        </authorList>
    </citation>
    <scope>NUCLEOTIDE SEQUENCE [LARGE SCALE GENOMIC DNA]</scope>
    <source>
        <strain evidence="2 3">DAOM 194757</strain>
    </source>
</reference>
<protein>
    <submittedName>
        <fullName evidence="2">Uncharacterized protein</fullName>
    </submittedName>
</protein>
<feature type="compositionally biased region" description="Polar residues" evidence="1">
    <location>
        <begin position="69"/>
        <end position="86"/>
    </location>
</feature>
<name>A0A397UBC6_9GLOM</name>